<dbReference type="EMBL" id="LQYI01000024">
    <property type="protein sequence ID" value="KYC71644.1"/>
    <property type="molecule type" value="Genomic_DNA"/>
</dbReference>
<dbReference type="Pfam" id="PF20441">
    <property type="entry name" value="TerL_nuclease"/>
    <property type="match status" value="1"/>
</dbReference>
<dbReference type="PANTHER" id="PTHR41287">
    <property type="match status" value="1"/>
</dbReference>
<dbReference type="InterPro" id="IPR005021">
    <property type="entry name" value="Terminase_largesu-like"/>
</dbReference>
<sequence>MRIDKARAMEPIEFIQMLKLVDDFYGQPFVLMDWQYETIWDVYGTVNDEGYRQYRYAYLEIPKKNAKTTLIAGLGVYHLTCDGPQGQIYCCAADRSQASLVYKAAVSMIDQDDELKKLLKVTESRKEIANVETGTILKVLSAEAYTKHGINPTVVIFDELHAQPNRDLWDIMTFGAGAARKEPLWWVITTAGDDPDRKSIGWEIHEHARKIRDGELSDPTWYVRMYGADEDDDIFDEKTWYKANPSLGQTISIESVRQEALAARNSEASERLFRWLRLNQWISLKRTGWQPLSLWDKTEGNWNLSDLVGKKCYVGLDLSSTTDITAACYLFPPQDGIPEWRTLYDAWIPEDNMKERVTRDHVPYDRWVNQKYLTATPGNVVDYDFVQAKIVYASKQYDLSVLGADPWNSRMLTQGLMREDVNVVEIQQTMAQLSPAMKMIEQLMKKGLLSHEVNPLARWCWGNVAIAVDGNENIKPMKNKSQDRIDVIVAMIIAMATAMLFEEVSLDVSEFANEDFLDKLWS</sequence>
<feature type="domain" description="Terminase large subunit-like endonuclease" evidence="2">
    <location>
        <begin position="217"/>
        <end position="499"/>
    </location>
</feature>
<evidence type="ECO:0008006" key="5">
    <source>
        <dbReference type="Google" id="ProtNLM"/>
    </source>
</evidence>
<feature type="domain" description="Terminase large subunit-like ATPase" evidence="1">
    <location>
        <begin position="34"/>
        <end position="194"/>
    </location>
</feature>
<dbReference type="PATRIC" id="fig|1398.25.peg.1789"/>
<dbReference type="Gene3D" id="3.40.50.300">
    <property type="entry name" value="P-loop containing nucleotide triphosphate hydrolases"/>
    <property type="match status" value="1"/>
</dbReference>
<dbReference type="InterPro" id="IPR046462">
    <property type="entry name" value="TerL_nuclease"/>
</dbReference>
<dbReference type="InterPro" id="IPR027417">
    <property type="entry name" value="P-loop_NTPase"/>
</dbReference>
<organism evidence="3 4">
    <name type="scientific">Heyndrickxia coagulans</name>
    <name type="common">Weizmannia coagulans</name>
    <dbReference type="NCBI Taxonomy" id="1398"/>
    <lineage>
        <taxon>Bacteria</taxon>
        <taxon>Bacillati</taxon>
        <taxon>Bacillota</taxon>
        <taxon>Bacilli</taxon>
        <taxon>Bacillales</taxon>
        <taxon>Bacillaceae</taxon>
        <taxon>Heyndrickxia</taxon>
    </lineage>
</organism>
<name>A0A150KGX8_HEYCO</name>
<protein>
    <recommendedName>
        <fullName evidence="5">Terminase large subunit</fullName>
    </recommendedName>
</protein>
<dbReference type="GeneID" id="93259753"/>
<evidence type="ECO:0000313" key="4">
    <source>
        <dbReference type="Proteomes" id="UP000075304"/>
    </source>
</evidence>
<evidence type="ECO:0000259" key="1">
    <source>
        <dbReference type="Pfam" id="PF03354"/>
    </source>
</evidence>
<accession>A0A150KGX8</accession>
<dbReference type="PANTHER" id="PTHR41287:SF1">
    <property type="entry name" value="PROTEIN YMFN"/>
    <property type="match status" value="1"/>
</dbReference>
<dbReference type="Proteomes" id="UP000075304">
    <property type="component" value="Unassembled WGS sequence"/>
</dbReference>
<reference evidence="3 4" key="1">
    <citation type="submission" date="2016-01" db="EMBL/GenBank/DDBJ databases">
        <title>Genome Sequences of Twelve Sporeforming Bacillus Species Isolated from Foods.</title>
        <authorList>
            <person name="Berendsen E.M."/>
            <person name="Wells-Bennik M.H."/>
            <person name="Krawcyk A.O."/>
            <person name="De Jong A."/>
            <person name="Holsappel S."/>
            <person name="Eijlander R.T."/>
            <person name="Kuipers O.P."/>
        </authorList>
    </citation>
    <scope>NUCLEOTIDE SEQUENCE [LARGE SCALE GENOMIC DNA]</scope>
    <source>
        <strain evidence="3 4">B4099</strain>
    </source>
</reference>
<dbReference type="AlphaFoldDB" id="A0A150KGX8"/>
<dbReference type="InterPro" id="IPR046461">
    <property type="entry name" value="TerL_ATPase"/>
</dbReference>
<evidence type="ECO:0000259" key="2">
    <source>
        <dbReference type="Pfam" id="PF20441"/>
    </source>
</evidence>
<dbReference type="GO" id="GO:0004519">
    <property type="term" value="F:endonuclease activity"/>
    <property type="evidence" value="ECO:0007669"/>
    <property type="project" value="InterPro"/>
</dbReference>
<evidence type="ECO:0000313" key="3">
    <source>
        <dbReference type="EMBL" id="KYC71644.1"/>
    </source>
</evidence>
<gene>
    <name evidence="3" type="ORF">B4099_3185</name>
</gene>
<comment type="caution">
    <text evidence="3">The sequence shown here is derived from an EMBL/GenBank/DDBJ whole genome shotgun (WGS) entry which is preliminary data.</text>
</comment>
<dbReference type="RefSeq" id="WP_153016210.1">
    <property type="nucleotide sequence ID" value="NZ_LQYI01000024.1"/>
</dbReference>
<dbReference type="Pfam" id="PF03354">
    <property type="entry name" value="TerL_ATPase"/>
    <property type="match status" value="1"/>
</dbReference>
<proteinExistence type="predicted"/>